<dbReference type="RefSeq" id="WP_394831358.1">
    <property type="nucleotide sequence ID" value="NZ_CP089929.1"/>
</dbReference>
<dbReference type="EMBL" id="CP089983">
    <property type="protein sequence ID" value="WXB01740.1"/>
    <property type="molecule type" value="Genomic_DNA"/>
</dbReference>
<protein>
    <submittedName>
        <fullName evidence="2">Uncharacterized protein</fullName>
    </submittedName>
</protein>
<evidence type="ECO:0000256" key="1">
    <source>
        <dbReference type="SAM" id="SignalP"/>
    </source>
</evidence>
<name>A0ABZ2KXN5_9BACT</name>
<gene>
    <name evidence="2" type="ORF">LVJ94_33095</name>
</gene>
<sequence length="103" mass="11093">MKKSVWALAFVFAAPLFACAAQSDDESRDDSAKVNQSVDVESAAASCGQVTLDFCRDPSFPSQITATCHPQQRCSCAEERSICESLVRENCGPVENIVVSNCN</sequence>
<keyword evidence="1" id="KW-0732">Signal</keyword>
<keyword evidence="3" id="KW-1185">Reference proteome</keyword>
<dbReference type="Proteomes" id="UP001374803">
    <property type="component" value="Chromosome"/>
</dbReference>
<feature type="signal peptide" evidence="1">
    <location>
        <begin position="1"/>
        <end position="20"/>
    </location>
</feature>
<evidence type="ECO:0000313" key="3">
    <source>
        <dbReference type="Proteomes" id="UP001374803"/>
    </source>
</evidence>
<proteinExistence type="predicted"/>
<feature type="chain" id="PRO_5046488960" evidence="1">
    <location>
        <begin position="21"/>
        <end position="103"/>
    </location>
</feature>
<organism evidence="2 3">
    <name type="scientific">Pendulispora rubella</name>
    <dbReference type="NCBI Taxonomy" id="2741070"/>
    <lineage>
        <taxon>Bacteria</taxon>
        <taxon>Pseudomonadati</taxon>
        <taxon>Myxococcota</taxon>
        <taxon>Myxococcia</taxon>
        <taxon>Myxococcales</taxon>
        <taxon>Sorangiineae</taxon>
        <taxon>Pendulisporaceae</taxon>
        <taxon>Pendulispora</taxon>
    </lineage>
</organism>
<evidence type="ECO:0000313" key="2">
    <source>
        <dbReference type="EMBL" id="WXB01740.1"/>
    </source>
</evidence>
<accession>A0ABZ2KXN5</accession>
<reference evidence="2" key="1">
    <citation type="submission" date="2021-12" db="EMBL/GenBank/DDBJ databases">
        <title>Discovery of the Pendulisporaceae a myxobacterial family with distinct sporulation behavior and unique specialized metabolism.</title>
        <authorList>
            <person name="Garcia R."/>
            <person name="Popoff A."/>
            <person name="Bader C.D."/>
            <person name="Loehr J."/>
            <person name="Walesch S."/>
            <person name="Walt C."/>
            <person name="Boldt J."/>
            <person name="Bunk B."/>
            <person name="Haeckl F.J.F.P.J."/>
            <person name="Gunesch A.P."/>
            <person name="Birkelbach J."/>
            <person name="Nuebel U."/>
            <person name="Pietschmann T."/>
            <person name="Bach T."/>
            <person name="Mueller R."/>
        </authorList>
    </citation>
    <scope>NUCLEOTIDE SEQUENCE</scope>
    <source>
        <strain evidence="2">MSr11367</strain>
    </source>
</reference>